<organism evidence="2">
    <name type="scientific">Albugo laibachii Nc14</name>
    <dbReference type="NCBI Taxonomy" id="890382"/>
    <lineage>
        <taxon>Eukaryota</taxon>
        <taxon>Sar</taxon>
        <taxon>Stramenopiles</taxon>
        <taxon>Oomycota</taxon>
        <taxon>Peronosporomycetes</taxon>
        <taxon>Albuginales</taxon>
        <taxon>Albuginaceae</taxon>
        <taxon>Albugo</taxon>
    </lineage>
</organism>
<dbReference type="EMBL" id="FR824147">
    <property type="protein sequence ID" value="CCA20718.1"/>
    <property type="molecule type" value="Genomic_DNA"/>
</dbReference>
<name>F0WHM5_9STRA</name>
<dbReference type="AlphaFoldDB" id="F0WHM5"/>
<evidence type="ECO:0000313" key="2">
    <source>
        <dbReference type="EMBL" id="CCA20718.1"/>
    </source>
</evidence>
<keyword evidence="1" id="KW-1133">Transmembrane helix</keyword>
<reference evidence="2" key="2">
    <citation type="submission" date="2011-02" db="EMBL/GenBank/DDBJ databases">
        <authorList>
            <person name="MacLean D."/>
        </authorList>
    </citation>
    <scope>NUCLEOTIDE SEQUENCE</scope>
</reference>
<keyword evidence="1" id="KW-0812">Transmembrane</keyword>
<evidence type="ECO:0000256" key="1">
    <source>
        <dbReference type="SAM" id="Phobius"/>
    </source>
</evidence>
<accession>F0WHM5</accession>
<gene>
    <name evidence="2" type="primary">AlNc14C102G6062</name>
    <name evidence="2" type="ORF">ALNC14_068610</name>
</gene>
<sequence length="58" mass="6556">MVALVLQPKELLATLSQSAYVTIITLLVIEIIPKDWLKRVCKDNAYRTPYTITFCVSA</sequence>
<protein>
    <submittedName>
        <fullName evidence="2">AlNc14C102G6062 protein</fullName>
    </submittedName>
</protein>
<feature type="transmembrane region" description="Helical" evidence="1">
    <location>
        <begin position="12"/>
        <end position="32"/>
    </location>
</feature>
<keyword evidence="1" id="KW-0472">Membrane</keyword>
<dbReference type="HOGENOM" id="CLU_2983059_0_0_1"/>
<proteinExistence type="predicted"/>
<reference evidence="2" key="1">
    <citation type="journal article" date="2011" name="PLoS Biol.">
        <title>Gene gain and loss during evolution of obligate parasitism in the white rust pathogen of Arabidopsis thaliana.</title>
        <authorList>
            <person name="Kemen E."/>
            <person name="Gardiner A."/>
            <person name="Schultz-Larsen T."/>
            <person name="Kemen A.C."/>
            <person name="Balmuth A.L."/>
            <person name="Robert-Seilaniantz A."/>
            <person name="Bailey K."/>
            <person name="Holub E."/>
            <person name="Studholme D.J."/>
            <person name="Maclean D."/>
            <person name="Jones J.D."/>
        </authorList>
    </citation>
    <scope>NUCLEOTIDE SEQUENCE</scope>
</reference>